<proteinExistence type="predicted"/>
<keyword evidence="2" id="KW-1185">Reference proteome</keyword>
<name>A0A8W8I8R4_MAGGI</name>
<organism evidence="1 2">
    <name type="scientific">Magallana gigas</name>
    <name type="common">Pacific oyster</name>
    <name type="synonym">Crassostrea gigas</name>
    <dbReference type="NCBI Taxonomy" id="29159"/>
    <lineage>
        <taxon>Eukaryota</taxon>
        <taxon>Metazoa</taxon>
        <taxon>Spiralia</taxon>
        <taxon>Lophotrochozoa</taxon>
        <taxon>Mollusca</taxon>
        <taxon>Bivalvia</taxon>
        <taxon>Autobranchia</taxon>
        <taxon>Pteriomorphia</taxon>
        <taxon>Ostreida</taxon>
        <taxon>Ostreoidea</taxon>
        <taxon>Ostreidae</taxon>
        <taxon>Magallana</taxon>
    </lineage>
</organism>
<sequence length="178" mass="20233">MKTNIELYEMISQRKRYLTEMFILVKSLISAQKTSSTSNNSRFFSLRAPKQRLTSSLGAIPAEADIRESLCHEIRTRHERSRTNAELTPRSSCSSVRCPSPSMKQYQWLCLSLVLSNSSLSHKSRMEKTTILLITPAWTTQTKCATRHMMSDLLAIHPQTLMAPNGQIHPLLQNESPN</sequence>
<protein>
    <submittedName>
        <fullName evidence="1">Uncharacterized protein</fullName>
    </submittedName>
</protein>
<reference evidence="1" key="1">
    <citation type="submission" date="2022-08" db="UniProtKB">
        <authorList>
            <consortium name="EnsemblMetazoa"/>
        </authorList>
    </citation>
    <scope>IDENTIFICATION</scope>
    <source>
        <strain evidence="1">05x7-T-G4-1.051#20</strain>
    </source>
</reference>
<evidence type="ECO:0000313" key="2">
    <source>
        <dbReference type="Proteomes" id="UP000005408"/>
    </source>
</evidence>
<dbReference type="AlphaFoldDB" id="A0A8W8I8R4"/>
<evidence type="ECO:0000313" key="1">
    <source>
        <dbReference type="EnsemblMetazoa" id="G13104.1:cds"/>
    </source>
</evidence>
<dbReference type="Proteomes" id="UP000005408">
    <property type="component" value="Unassembled WGS sequence"/>
</dbReference>
<accession>A0A8W8I8R4</accession>
<dbReference type="EnsemblMetazoa" id="G13104.1">
    <property type="protein sequence ID" value="G13104.1:cds"/>
    <property type="gene ID" value="G13104"/>
</dbReference>